<dbReference type="AlphaFoldDB" id="A0A818C2P6"/>
<gene>
    <name evidence="1" type="ORF">FME351_LOCUS11398</name>
</gene>
<proteinExistence type="predicted"/>
<name>A0A818C2P6_9BILA</name>
<protein>
    <submittedName>
        <fullName evidence="1">Uncharacterized protein</fullName>
    </submittedName>
</protein>
<reference evidence="1" key="1">
    <citation type="submission" date="2021-02" db="EMBL/GenBank/DDBJ databases">
        <authorList>
            <person name="Nowell W R."/>
        </authorList>
    </citation>
    <scope>NUCLEOTIDE SEQUENCE</scope>
</reference>
<evidence type="ECO:0000313" key="2">
    <source>
        <dbReference type="Proteomes" id="UP000663869"/>
    </source>
</evidence>
<accession>A0A818C2P6</accession>
<comment type="caution">
    <text evidence="1">The sequence shown here is derived from an EMBL/GenBank/DDBJ whole genome shotgun (WGS) entry which is preliminary data.</text>
</comment>
<evidence type="ECO:0000313" key="1">
    <source>
        <dbReference type="EMBL" id="CAF3426330.1"/>
    </source>
</evidence>
<organism evidence="1 2">
    <name type="scientific">Rotaria socialis</name>
    <dbReference type="NCBI Taxonomy" id="392032"/>
    <lineage>
        <taxon>Eukaryota</taxon>
        <taxon>Metazoa</taxon>
        <taxon>Spiralia</taxon>
        <taxon>Gnathifera</taxon>
        <taxon>Rotifera</taxon>
        <taxon>Eurotatoria</taxon>
        <taxon>Bdelloidea</taxon>
        <taxon>Philodinida</taxon>
        <taxon>Philodinidae</taxon>
        <taxon>Rotaria</taxon>
    </lineage>
</organism>
<sequence length="114" mass="13196">MTIVKLEKRIVCESDSANIVRDLHSCSIKTYPAAVILKQIKTLEFVYVHLIDAMQFQHNQLGYPNFKYLKSSTFVSWTIERHEANDDNNLAQPIASFYHKVVDDRARARGNVNR</sequence>
<dbReference type="EMBL" id="CAJNYU010001305">
    <property type="protein sequence ID" value="CAF3426330.1"/>
    <property type="molecule type" value="Genomic_DNA"/>
</dbReference>
<dbReference type="Proteomes" id="UP000663869">
    <property type="component" value="Unassembled WGS sequence"/>
</dbReference>